<dbReference type="InterPro" id="IPR051402">
    <property type="entry name" value="KPR-Related"/>
</dbReference>
<comment type="pathway">
    <text evidence="2 11">Cofactor biosynthesis; (R)-pantothenate biosynthesis; (R)-pantoate from 3-methyl-2-oxobutanoate: step 2/2.</text>
</comment>
<evidence type="ECO:0000256" key="10">
    <source>
        <dbReference type="ARBA" id="ARBA00048793"/>
    </source>
</evidence>
<comment type="catalytic activity">
    <reaction evidence="10 11">
        <text>(R)-pantoate + NADP(+) = 2-dehydropantoate + NADPH + H(+)</text>
        <dbReference type="Rhea" id="RHEA:16233"/>
        <dbReference type="ChEBI" id="CHEBI:11561"/>
        <dbReference type="ChEBI" id="CHEBI:15378"/>
        <dbReference type="ChEBI" id="CHEBI:15980"/>
        <dbReference type="ChEBI" id="CHEBI:57783"/>
        <dbReference type="ChEBI" id="CHEBI:58349"/>
        <dbReference type="EC" id="1.1.1.169"/>
    </reaction>
</comment>
<dbReference type="EC" id="1.1.1.169" evidence="4 11"/>
<name>A0A1H4HRZ2_9BURK</name>
<keyword evidence="15" id="KW-1185">Reference proteome</keyword>
<dbReference type="InterPro" id="IPR013752">
    <property type="entry name" value="KPA_reductase"/>
</dbReference>
<evidence type="ECO:0000256" key="5">
    <source>
        <dbReference type="ARBA" id="ARBA00019465"/>
    </source>
</evidence>
<dbReference type="InterPro" id="IPR008927">
    <property type="entry name" value="6-PGluconate_DH-like_C_sf"/>
</dbReference>
<dbReference type="Proteomes" id="UP000198638">
    <property type="component" value="Unassembled WGS sequence"/>
</dbReference>
<evidence type="ECO:0000256" key="11">
    <source>
        <dbReference type="RuleBase" id="RU362068"/>
    </source>
</evidence>
<organism evidence="14 15">
    <name type="scientific">Paraburkholderia sartisoli</name>
    <dbReference type="NCBI Taxonomy" id="83784"/>
    <lineage>
        <taxon>Bacteria</taxon>
        <taxon>Pseudomonadati</taxon>
        <taxon>Pseudomonadota</taxon>
        <taxon>Betaproteobacteria</taxon>
        <taxon>Burkholderiales</taxon>
        <taxon>Burkholderiaceae</taxon>
        <taxon>Paraburkholderia</taxon>
    </lineage>
</organism>
<evidence type="ECO:0000313" key="14">
    <source>
        <dbReference type="EMBL" id="SEB24180.1"/>
    </source>
</evidence>
<evidence type="ECO:0000256" key="9">
    <source>
        <dbReference type="ARBA" id="ARBA00032024"/>
    </source>
</evidence>
<dbReference type="Pfam" id="PF02558">
    <property type="entry name" value="ApbA"/>
    <property type="match status" value="1"/>
</dbReference>
<dbReference type="SUPFAM" id="SSF48179">
    <property type="entry name" value="6-phosphogluconate dehydrogenase C-terminal domain-like"/>
    <property type="match status" value="1"/>
</dbReference>
<dbReference type="AlphaFoldDB" id="A0A1H4HRZ2"/>
<dbReference type="FunFam" id="1.10.1040.10:FF:000017">
    <property type="entry name" value="2-dehydropantoate 2-reductase"/>
    <property type="match status" value="1"/>
</dbReference>
<dbReference type="InterPro" id="IPR013328">
    <property type="entry name" value="6PGD_dom2"/>
</dbReference>
<dbReference type="PANTHER" id="PTHR21708:SF26">
    <property type="entry name" value="2-DEHYDROPANTOATE 2-REDUCTASE"/>
    <property type="match status" value="1"/>
</dbReference>
<dbReference type="Gene3D" id="3.40.50.720">
    <property type="entry name" value="NAD(P)-binding Rossmann-like Domain"/>
    <property type="match status" value="1"/>
</dbReference>
<evidence type="ECO:0000256" key="3">
    <source>
        <dbReference type="ARBA" id="ARBA00007870"/>
    </source>
</evidence>
<dbReference type="STRING" id="83784.SAMN05192564_11326"/>
<dbReference type="EMBL" id="FNRQ01000013">
    <property type="protein sequence ID" value="SEB24180.1"/>
    <property type="molecule type" value="Genomic_DNA"/>
</dbReference>
<dbReference type="PANTHER" id="PTHR21708">
    <property type="entry name" value="PROBABLE 2-DEHYDROPANTOATE 2-REDUCTASE"/>
    <property type="match status" value="1"/>
</dbReference>
<dbReference type="Gene3D" id="1.10.1040.10">
    <property type="entry name" value="N-(1-d-carboxylethyl)-l-norvaline Dehydrogenase, domain 2"/>
    <property type="match status" value="1"/>
</dbReference>
<evidence type="ECO:0000256" key="4">
    <source>
        <dbReference type="ARBA" id="ARBA00013014"/>
    </source>
</evidence>
<dbReference type="UniPathway" id="UPA00028">
    <property type="reaction ID" value="UER00004"/>
</dbReference>
<gene>
    <name evidence="14" type="ORF">SAMN05192564_11326</name>
</gene>
<dbReference type="NCBIfam" id="TIGR00745">
    <property type="entry name" value="apbA_panE"/>
    <property type="match status" value="1"/>
</dbReference>
<evidence type="ECO:0000256" key="7">
    <source>
        <dbReference type="ARBA" id="ARBA00022857"/>
    </source>
</evidence>
<evidence type="ECO:0000259" key="12">
    <source>
        <dbReference type="Pfam" id="PF02558"/>
    </source>
</evidence>
<keyword evidence="7 11" id="KW-0521">NADP</keyword>
<dbReference type="NCBIfam" id="NF005094">
    <property type="entry name" value="PRK06522.2-5"/>
    <property type="match status" value="1"/>
</dbReference>
<dbReference type="InterPro" id="IPR013332">
    <property type="entry name" value="KPR_N"/>
</dbReference>
<dbReference type="OrthoDB" id="9796561at2"/>
<evidence type="ECO:0000256" key="8">
    <source>
        <dbReference type="ARBA" id="ARBA00023002"/>
    </source>
</evidence>
<comment type="similarity">
    <text evidence="3 11">Belongs to the ketopantoate reductase family.</text>
</comment>
<evidence type="ECO:0000313" key="15">
    <source>
        <dbReference type="Proteomes" id="UP000198638"/>
    </source>
</evidence>
<dbReference type="InterPro" id="IPR036291">
    <property type="entry name" value="NAD(P)-bd_dom_sf"/>
</dbReference>
<protein>
    <recommendedName>
        <fullName evidence="5 11">2-dehydropantoate 2-reductase</fullName>
        <ecNumber evidence="4 11">1.1.1.169</ecNumber>
    </recommendedName>
    <alternativeName>
        <fullName evidence="9 11">Ketopantoate reductase</fullName>
    </alternativeName>
</protein>
<comment type="function">
    <text evidence="1 11">Catalyzes the NADPH-dependent reduction of ketopantoate into pantoic acid.</text>
</comment>
<evidence type="ECO:0000256" key="6">
    <source>
        <dbReference type="ARBA" id="ARBA00022655"/>
    </source>
</evidence>
<dbReference type="GO" id="GO:0008677">
    <property type="term" value="F:2-dehydropantoate 2-reductase activity"/>
    <property type="evidence" value="ECO:0007669"/>
    <property type="project" value="UniProtKB-EC"/>
</dbReference>
<feature type="domain" description="Ketopantoate reductase C-terminal" evidence="13">
    <location>
        <begin position="179"/>
        <end position="305"/>
    </location>
</feature>
<dbReference type="InterPro" id="IPR003710">
    <property type="entry name" value="ApbA"/>
</dbReference>
<keyword evidence="8 11" id="KW-0560">Oxidoreductase</keyword>
<keyword evidence="6 11" id="KW-0566">Pantothenate biosynthesis</keyword>
<feature type="domain" description="Ketopantoate reductase N-terminal" evidence="12">
    <location>
        <begin position="3"/>
        <end position="152"/>
    </location>
</feature>
<evidence type="ECO:0000256" key="1">
    <source>
        <dbReference type="ARBA" id="ARBA00002919"/>
    </source>
</evidence>
<proteinExistence type="inferred from homology"/>
<dbReference type="GO" id="GO:0005737">
    <property type="term" value="C:cytoplasm"/>
    <property type="evidence" value="ECO:0007669"/>
    <property type="project" value="TreeGrafter"/>
</dbReference>
<reference evidence="15" key="1">
    <citation type="submission" date="2016-10" db="EMBL/GenBank/DDBJ databases">
        <authorList>
            <person name="Varghese N."/>
            <person name="Submissions S."/>
        </authorList>
    </citation>
    <scope>NUCLEOTIDE SEQUENCE [LARGE SCALE GENOMIC DNA]</scope>
    <source>
        <strain evidence="15">LMG 24000</strain>
    </source>
</reference>
<accession>A0A1H4HRZ2</accession>
<evidence type="ECO:0000256" key="2">
    <source>
        <dbReference type="ARBA" id="ARBA00004994"/>
    </source>
</evidence>
<sequence>MRILVVGAGATGGYFGGRLAAAGRDVTFLVRAQRAEELKRTGLVIRSPRGDLTLRDVKTVQASDAAKPFDLIVLSCKAYSLDDAVKAFAPFVGPDTAILPLLNGMAHVDTLTEKFGAARVLGGQCVIAATLNPAREIVHLNDLHSITFGELAGGSTARARAIDATLQGAGFDVALSDAVLQQMWAKWVFLSTLAASTCLFRASIGDILAAPDGKRVIEGLLSECRAVSAHNGYPMGEDFVARVSGTLFAAGSPMTASMLRDVENRSRIEADHILGDLIRRGDAAQHDEAHVSLLRLAYNHLKAYESRQAREA</sequence>
<dbReference type="FunFam" id="3.40.50.720:FF:000307">
    <property type="entry name" value="2-dehydropantoate 2-reductase"/>
    <property type="match status" value="1"/>
</dbReference>
<dbReference type="Pfam" id="PF08546">
    <property type="entry name" value="ApbA_C"/>
    <property type="match status" value="1"/>
</dbReference>
<dbReference type="SUPFAM" id="SSF51735">
    <property type="entry name" value="NAD(P)-binding Rossmann-fold domains"/>
    <property type="match status" value="1"/>
</dbReference>
<dbReference type="GO" id="GO:0015940">
    <property type="term" value="P:pantothenate biosynthetic process"/>
    <property type="evidence" value="ECO:0007669"/>
    <property type="project" value="UniProtKB-UniPathway"/>
</dbReference>
<evidence type="ECO:0000259" key="13">
    <source>
        <dbReference type="Pfam" id="PF08546"/>
    </source>
</evidence>
<dbReference type="RefSeq" id="WP_090537916.1">
    <property type="nucleotide sequence ID" value="NZ_FNRQ01000013.1"/>
</dbReference>